<feature type="compositionally biased region" description="Basic and acidic residues" evidence="1">
    <location>
        <begin position="1010"/>
        <end position="1023"/>
    </location>
</feature>
<feature type="compositionally biased region" description="Basic and acidic residues" evidence="1">
    <location>
        <begin position="1280"/>
        <end position="1296"/>
    </location>
</feature>
<evidence type="ECO:0000313" key="3">
    <source>
        <dbReference type="Proteomes" id="UP001642484"/>
    </source>
</evidence>
<feature type="compositionally biased region" description="Basic and acidic residues" evidence="1">
    <location>
        <begin position="869"/>
        <end position="880"/>
    </location>
</feature>
<gene>
    <name evidence="2" type="ORF">CCMP2556_LOCUS33667</name>
</gene>
<keyword evidence="3" id="KW-1185">Reference proteome</keyword>
<proteinExistence type="predicted"/>
<feature type="region of interest" description="Disordered" evidence="1">
    <location>
        <begin position="931"/>
        <end position="1323"/>
    </location>
</feature>
<feature type="compositionally biased region" description="Low complexity" evidence="1">
    <location>
        <begin position="1238"/>
        <end position="1250"/>
    </location>
</feature>
<comment type="caution">
    <text evidence="2">The sequence shown here is derived from an EMBL/GenBank/DDBJ whole genome shotgun (WGS) entry which is preliminary data.</text>
</comment>
<feature type="compositionally biased region" description="Polar residues" evidence="1">
    <location>
        <begin position="712"/>
        <end position="721"/>
    </location>
</feature>
<accession>A0ABP0NYW2</accession>
<feature type="compositionally biased region" description="Pro residues" evidence="1">
    <location>
        <begin position="992"/>
        <end position="1001"/>
    </location>
</feature>
<feature type="compositionally biased region" description="Polar residues" evidence="1">
    <location>
        <begin position="881"/>
        <end position="905"/>
    </location>
</feature>
<evidence type="ECO:0000256" key="1">
    <source>
        <dbReference type="SAM" id="MobiDB-lite"/>
    </source>
</evidence>
<name>A0ABP0NYW2_9DINO</name>
<sequence length="1323" mass="146391">MRAYELATGEIWDMLDEMHNTFLQEILEGNSCKDHAEIQAAFADFAHSKTFMVEYLQQKLVVWKSLPWKMVSLNHFHSSDAQRARKAASQMIKDFDAKEAEHAHTKQAIIHRGKISPAYVSCRLRFPEIREIIDNPPELKSLLSAFKIIKDPNSLAKLFGFWNHPLWQKSVQQNYSKMLKMQLAATILYSGDPESQYAKDVQNKRRRKDKKKAMEQRVKKALRAYGNLGKGMSWSHGNVERVSIAHHLQERLEMGNLYSLSQQSLNFPTLPQAQMPLQGLEEKRYPVSQEPALQIQAEPWQSLQPLGPESETSAAIVLADDADKDKAPGQLSVEKVVFLRIVKSKPSSLRNVDLPAAETKRLGSTDMCVSFHKARMAPTIQGQDPSLCVSVEPTVAMGVPNTVAVLSVCGSSNIDVDLGPLTQSMRCWMIDKQLQFALRDYTVSAAASHLLRDAVLGRAFPNCSREQWLVLDTSNDAVMAAAKELQALGIFEPQSLAGGSACFALTPRGVQQLHHMHAVQHPEKVFRSAETLAALPAPQMLECTSWELMQILKHQGWEMKKCPAGQKRRGLPPITRSTVERKFYLSSLHAHSKHHMAYMKALCQAETLFEHGVVHAIHHGQNPTYYQAILDEAHDGVIAPVPLAIEAGGSAEIAAAIPMQLELDEHIVLAVNPARPALRESDIVTNQDPLDNFCASKGQESALEKESVCSDPGNSADSAESWTPEFVPSSDEGANQSPVGDPPQSPTASHDITPPDPDLPRPPDILGPAETGTPRGSDNQVAETQPPQEPLTMDDGTLRRDAWVTREKHPDSFHWGVFRFTFTPASKRPPYGQFQAKPCALMADWADWSSWNSGADRWSEWGWGWSGDSHRDRSDWHPRSSNDPWETWSDWGNDQSWSGWQSNSSDGGGNPRWSWHNDWRHDNADNAWRWQRDNWDQDQRQSWGTRNGYTDSWQQWEGNQDTNNANGGKDVKGKGGKYESSSYEDVALSPESPLPGPPRSPASPDYSRSSGDRDKGDSWKCKENFQGWKHTNLGARWDRRSARAKAKRIDRGKATQAAEAAAPEQNKPPVKEELAMTADGDIKKEAPAPPPGLAQEIAKPAEGLSHPADVPPPPKEEVEAPARSGVDGSTVAAPAAHSAGTEALPDKQATEAQAQTVEREAEEPAVKAEPEESNEPAAVETPRPTVTAKMEDLAEPGPALSVAENPAMEETGKHPPGAAEEPSRETLPSEADRPATGEASEASAQAEASSGPTVAPGEVLDFEERAAPPEKNRKRKRRHNDPEKKTSHREKGPSEKSRRRRRRKRQEDLAPPPPEATPEESGQ</sequence>
<feature type="compositionally biased region" description="Basic and acidic residues" evidence="1">
    <location>
        <begin position="1069"/>
        <end position="1086"/>
    </location>
</feature>
<feature type="compositionally biased region" description="Basic and acidic residues" evidence="1">
    <location>
        <begin position="1262"/>
        <end position="1271"/>
    </location>
</feature>
<evidence type="ECO:0000313" key="2">
    <source>
        <dbReference type="EMBL" id="CAK9068538.1"/>
    </source>
</evidence>
<organism evidence="2 3">
    <name type="scientific">Durusdinium trenchii</name>
    <dbReference type="NCBI Taxonomy" id="1381693"/>
    <lineage>
        <taxon>Eukaryota</taxon>
        <taxon>Sar</taxon>
        <taxon>Alveolata</taxon>
        <taxon>Dinophyceae</taxon>
        <taxon>Suessiales</taxon>
        <taxon>Symbiodiniaceae</taxon>
        <taxon>Durusdinium</taxon>
    </lineage>
</organism>
<reference evidence="2 3" key="1">
    <citation type="submission" date="2024-02" db="EMBL/GenBank/DDBJ databases">
        <authorList>
            <person name="Chen Y."/>
            <person name="Shah S."/>
            <person name="Dougan E. K."/>
            <person name="Thang M."/>
            <person name="Chan C."/>
        </authorList>
    </citation>
    <scope>NUCLEOTIDE SEQUENCE [LARGE SCALE GENOMIC DNA]</scope>
</reference>
<protein>
    <submittedName>
        <fullName evidence="2">Uncharacterized protein</fullName>
    </submittedName>
</protein>
<feature type="compositionally biased region" description="Pro residues" evidence="1">
    <location>
        <begin position="754"/>
        <end position="765"/>
    </location>
</feature>
<feature type="compositionally biased region" description="Basic and acidic residues" evidence="1">
    <location>
        <begin position="1157"/>
        <end position="1170"/>
    </location>
</feature>
<feature type="non-terminal residue" evidence="2">
    <location>
        <position position="1323"/>
    </location>
</feature>
<feature type="region of interest" description="Disordered" evidence="1">
    <location>
        <begin position="704"/>
        <end position="796"/>
    </location>
</feature>
<feature type="region of interest" description="Disordered" evidence="1">
    <location>
        <begin position="869"/>
        <end position="918"/>
    </location>
</feature>
<feature type="compositionally biased region" description="Polar residues" evidence="1">
    <location>
        <begin position="774"/>
        <end position="786"/>
    </location>
</feature>
<feature type="compositionally biased region" description="Polar residues" evidence="1">
    <location>
        <begin position="942"/>
        <end position="966"/>
    </location>
</feature>
<dbReference type="EMBL" id="CAXAMN010022342">
    <property type="protein sequence ID" value="CAK9068538.1"/>
    <property type="molecule type" value="Genomic_DNA"/>
</dbReference>
<feature type="compositionally biased region" description="Low complexity" evidence="1">
    <location>
        <begin position="1054"/>
        <end position="1065"/>
    </location>
</feature>
<dbReference type="Proteomes" id="UP001642484">
    <property type="component" value="Unassembled WGS sequence"/>
</dbReference>
<feature type="compositionally biased region" description="Basic and acidic residues" evidence="1">
    <location>
        <begin position="1036"/>
        <end position="1053"/>
    </location>
</feature>